<dbReference type="GO" id="GO:0016740">
    <property type="term" value="F:transferase activity"/>
    <property type="evidence" value="ECO:0007669"/>
    <property type="project" value="UniProtKB-KW"/>
</dbReference>
<dbReference type="InterPro" id="IPR039901">
    <property type="entry name" value="Kdotransferase"/>
</dbReference>
<sequence length="69" mass="7945">MRIAYLLLTFLLTPVYAGYWFLRGIVNRSYWDHFGQRFGIGYPKFPAGCIWIHAVSVGEVQAAAPLIRR</sequence>
<dbReference type="InterPro" id="IPR038107">
    <property type="entry name" value="Glycos_transf_N_sf"/>
</dbReference>
<dbReference type="AlphaFoldDB" id="A0A382PF27"/>
<reference evidence="3" key="1">
    <citation type="submission" date="2018-05" db="EMBL/GenBank/DDBJ databases">
        <authorList>
            <person name="Lanie J.A."/>
            <person name="Ng W.-L."/>
            <person name="Kazmierczak K.M."/>
            <person name="Andrzejewski T.M."/>
            <person name="Davidsen T.M."/>
            <person name="Wayne K.J."/>
            <person name="Tettelin H."/>
            <person name="Glass J.I."/>
            <person name="Rusch D."/>
            <person name="Podicherti R."/>
            <person name="Tsui H.-C.T."/>
            <person name="Winkler M.E."/>
        </authorList>
    </citation>
    <scope>NUCLEOTIDE SEQUENCE</scope>
</reference>
<dbReference type="PANTHER" id="PTHR42755">
    <property type="entry name" value="3-DEOXY-MANNO-OCTULOSONATE CYTIDYLYLTRANSFERASE"/>
    <property type="match status" value="1"/>
</dbReference>
<dbReference type="Pfam" id="PF04413">
    <property type="entry name" value="Glycos_transf_N"/>
    <property type="match status" value="1"/>
</dbReference>
<feature type="non-terminal residue" evidence="3">
    <location>
        <position position="69"/>
    </location>
</feature>
<gene>
    <name evidence="3" type="ORF">METZ01_LOCUS324079</name>
</gene>
<evidence type="ECO:0000259" key="2">
    <source>
        <dbReference type="Pfam" id="PF04413"/>
    </source>
</evidence>
<dbReference type="Gene3D" id="3.40.50.11720">
    <property type="entry name" value="3-Deoxy-D-manno-octulosonic-acid transferase, N-terminal domain"/>
    <property type="match status" value="1"/>
</dbReference>
<feature type="domain" description="3-deoxy-D-manno-octulosonic-acid transferase N-terminal" evidence="2">
    <location>
        <begin position="33"/>
        <end position="69"/>
    </location>
</feature>
<dbReference type="GO" id="GO:0005886">
    <property type="term" value="C:plasma membrane"/>
    <property type="evidence" value="ECO:0007669"/>
    <property type="project" value="TreeGrafter"/>
</dbReference>
<proteinExistence type="predicted"/>
<protein>
    <recommendedName>
        <fullName evidence="2">3-deoxy-D-manno-octulosonic-acid transferase N-terminal domain-containing protein</fullName>
    </recommendedName>
</protein>
<name>A0A382PF27_9ZZZZ</name>
<evidence type="ECO:0000256" key="1">
    <source>
        <dbReference type="ARBA" id="ARBA00022679"/>
    </source>
</evidence>
<dbReference type="EMBL" id="UINC01106508">
    <property type="protein sequence ID" value="SVC71225.1"/>
    <property type="molecule type" value="Genomic_DNA"/>
</dbReference>
<dbReference type="GO" id="GO:0009245">
    <property type="term" value="P:lipid A biosynthetic process"/>
    <property type="evidence" value="ECO:0007669"/>
    <property type="project" value="TreeGrafter"/>
</dbReference>
<organism evidence="3">
    <name type="scientific">marine metagenome</name>
    <dbReference type="NCBI Taxonomy" id="408172"/>
    <lineage>
        <taxon>unclassified sequences</taxon>
        <taxon>metagenomes</taxon>
        <taxon>ecological metagenomes</taxon>
    </lineage>
</organism>
<dbReference type="PANTHER" id="PTHR42755:SF1">
    <property type="entry name" value="3-DEOXY-D-MANNO-OCTULOSONIC ACID TRANSFERASE, MITOCHONDRIAL-RELATED"/>
    <property type="match status" value="1"/>
</dbReference>
<keyword evidence="1" id="KW-0808">Transferase</keyword>
<evidence type="ECO:0000313" key="3">
    <source>
        <dbReference type="EMBL" id="SVC71225.1"/>
    </source>
</evidence>
<accession>A0A382PF27</accession>
<dbReference type="InterPro" id="IPR007507">
    <property type="entry name" value="Glycos_transf_N"/>
</dbReference>